<feature type="domain" description="Helicase ATP-binding" evidence="11">
    <location>
        <begin position="357"/>
        <end position="530"/>
    </location>
</feature>
<evidence type="ECO:0000256" key="6">
    <source>
        <dbReference type="ARBA" id="ARBA00022759"/>
    </source>
</evidence>
<reference evidence="12 13" key="1">
    <citation type="submission" date="2019-06" db="EMBL/GenBank/DDBJ databases">
        <title>Complete genome of Shewanella marisflavi ECSMB14101, a mussel settlement-inducing bacterium isolated from East China Sea.</title>
        <authorList>
            <person name="Yang J."/>
            <person name="Liang X."/>
            <person name="Chang R."/>
            <person name="Peng L."/>
        </authorList>
    </citation>
    <scope>NUCLEOTIDE SEQUENCE [LARGE SCALE GENOMIC DNA]</scope>
    <source>
        <strain evidence="12 13">ECSMB14101</strain>
    </source>
</reference>
<keyword evidence="5 10" id="KW-0680">Restriction system</keyword>
<keyword evidence="4 10" id="KW-0547">Nucleotide-binding</keyword>
<evidence type="ECO:0000256" key="3">
    <source>
        <dbReference type="ARBA" id="ARBA00022722"/>
    </source>
</evidence>
<evidence type="ECO:0000313" key="13">
    <source>
        <dbReference type="Proteomes" id="UP000318758"/>
    </source>
</evidence>
<dbReference type="InterPro" id="IPR021810">
    <property type="entry name" value="T1RH-like_C"/>
</dbReference>
<dbReference type="NCBIfam" id="TIGR00348">
    <property type="entry name" value="hsdR"/>
    <property type="match status" value="1"/>
</dbReference>
<dbReference type="InterPro" id="IPR051268">
    <property type="entry name" value="Type-I_R_enzyme_R_subunit"/>
</dbReference>
<dbReference type="SUPFAM" id="SSF52540">
    <property type="entry name" value="P-loop containing nucleoside triphosphate hydrolases"/>
    <property type="match status" value="2"/>
</dbReference>
<comment type="catalytic activity">
    <reaction evidence="1 10">
        <text>Endonucleolytic cleavage of DNA to give random double-stranded fragments with terminal 5'-phosphates, ATP is simultaneously hydrolyzed.</text>
        <dbReference type="EC" id="3.1.21.3"/>
    </reaction>
</comment>
<sequence>MQNDEFNKVEAPAIEQLVSLGWRYIPGKALSPDHVAIDGNPERTYLRDVVLVKRLEAAIKRINPWISDENLRKVSREVTHPNFAALMEYNHAFYQTLVSYLSVEQDLGKGRKGQTVKLVDFERPENNEFICTNQLKVEGVNQKIIPDIICFVNGIPLAVIECKSPYISSPMSEGINQLRRYANLRHSEDNEGAEKLFWYNQLMVSTCRDQAKVGTISSSAQHYGDWKDAFPFSDEQLAQQSLQNKIVGLHSRIKIELPDDAIQSKVDLVDRPLQVAEPIAKYQQPSHQYDELLASYETPTHVTAQQRLLAGMFSTANFLDILQNFILFEIDDGRLIKKVARYQQYRAVNKVIERLKHGSDRKEKSGVVWHTQGSGKSLTMVMLAVKMRRDPELKQYKLVFITDRTQLDEQLSNTFRDAQGETVYNAGSVAQLKELLKKDSSDLVTAMVQKFSDLEKEQAKQKGVAAGFTDLNPSDKIIVLADEAHRTQFGGLAMTINAALPNAPKIGFTGTPLLKTQKMGQAFGGYIDEYKINQAVEDGATVKLLYEGREVLSEVAGESLDKLFEEYFGEYTAEEQREIKKKYGVERAVREAPARIRWVCIDLLKHYREHIRPDGFKAMIVVGSRHAAAIFKQTLDELGAPPSEVIISGDHNDKAYIAKYTDKVHQKKVISNFKKPFGIDKQGTEEKNKKFDNTAFLIVKDMLLTGFDAPIAQVMYIDRKLQDHTLMQAIARVNRTYKGKNCGYVVDYYGLATHLTEALELFSSEDVEGTIQSLKDEIPKLKVKHTRAMSFFKDMKSRDIDECVLVLKDEAVRAQFDMAFKQFAKQLNVILPDAAAAPFIPDMKFLGKIHNASKTLYRDAGLDMHEVGEKVRQLVDEHILSTGVDPKIPPVDLLAANFKESIKPSKSDESKASEIESAIKHHITINLEEDPEYYRSLSLRLRDIIEKTHGKWEQQLELLLAFASDIGNAHQQAAKDVGLSETEYAFYGILMAEVTQVRDGDVIDEAVHDAIKVMTQSLVTMLDEATDIIDFFSKGDEIKRMQKEIKRAVLDQPFGDKALVGVLQDRFMELAKKKFGNK</sequence>
<evidence type="ECO:0000256" key="1">
    <source>
        <dbReference type="ARBA" id="ARBA00000851"/>
    </source>
</evidence>
<keyword evidence="6" id="KW-0255">Endonuclease</keyword>
<dbReference type="PROSITE" id="PS51192">
    <property type="entry name" value="HELICASE_ATP_BIND_1"/>
    <property type="match status" value="1"/>
</dbReference>
<keyword evidence="7 10" id="KW-0378">Hydrolase</keyword>
<proteinExistence type="inferred from homology"/>
<evidence type="ECO:0000313" key="12">
    <source>
        <dbReference type="EMBL" id="QDF76220.1"/>
    </source>
</evidence>
<evidence type="ECO:0000256" key="4">
    <source>
        <dbReference type="ARBA" id="ARBA00022741"/>
    </source>
</evidence>
<comment type="subunit">
    <text evidence="10">The type I restriction/modification system is composed of three polypeptides R, M and S.</text>
</comment>
<dbReference type="CDD" id="cd18030">
    <property type="entry name" value="DEXHc_RE_I_HsdR"/>
    <property type="match status" value="1"/>
</dbReference>
<dbReference type="Gene3D" id="3.40.50.300">
    <property type="entry name" value="P-loop containing nucleotide triphosphate hydrolases"/>
    <property type="match status" value="2"/>
</dbReference>
<dbReference type="InterPro" id="IPR040980">
    <property type="entry name" value="SWI2_SNF2"/>
</dbReference>
<keyword evidence="9 10" id="KW-0238">DNA-binding</keyword>
<organism evidence="12 13">
    <name type="scientific">Shewanella marisflavi</name>
    <dbReference type="NCBI Taxonomy" id="260364"/>
    <lineage>
        <taxon>Bacteria</taxon>
        <taxon>Pseudomonadati</taxon>
        <taxon>Pseudomonadota</taxon>
        <taxon>Gammaproteobacteria</taxon>
        <taxon>Alteromonadales</taxon>
        <taxon>Shewanellaceae</taxon>
        <taxon>Shewanella</taxon>
    </lineage>
</organism>
<dbReference type="InterPro" id="IPR055180">
    <property type="entry name" value="HsdR_RecA-like_helicase_dom_2"/>
</dbReference>
<evidence type="ECO:0000256" key="2">
    <source>
        <dbReference type="ARBA" id="ARBA00008598"/>
    </source>
</evidence>
<dbReference type="SMART" id="SM00487">
    <property type="entry name" value="DEXDc"/>
    <property type="match status" value="1"/>
</dbReference>
<evidence type="ECO:0000256" key="7">
    <source>
        <dbReference type="ARBA" id="ARBA00022801"/>
    </source>
</evidence>
<dbReference type="Pfam" id="PF18766">
    <property type="entry name" value="SWI2_SNF2"/>
    <property type="match status" value="1"/>
</dbReference>
<dbReference type="InterPro" id="IPR014001">
    <property type="entry name" value="Helicase_ATP-bd"/>
</dbReference>
<dbReference type="CDD" id="cd22332">
    <property type="entry name" value="HsdR_N"/>
    <property type="match status" value="1"/>
</dbReference>
<dbReference type="Pfam" id="PF04313">
    <property type="entry name" value="HSDR_N"/>
    <property type="match status" value="1"/>
</dbReference>
<dbReference type="InterPro" id="IPR007409">
    <property type="entry name" value="Restrct_endonuc_type1_HsdR_N"/>
</dbReference>
<evidence type="ECO:0000259" key="11">
    <source>
        <dbReference type="PROSITE" id="PS51192"/>
    </source>
</evidence>
<keyword evidence="3" id="KW-0540">Nuclease</keyword>
<dbReference type="Gene3D" id="3.90.1570.50">
    <property type="match status" value="1"/>
</dbReference>
<dbReference type="RefSeq" id="WP_033540100.1">
    <property type="nucleotide sequence ID" value="NZ_CP041153.1"/>
</dbReference>
<keyword evidence="8 10" id="KW-0067">ATP-binding</keyword>
<accession>A0ABX5WR46</accession>
<comment type="function">
    <text evidence="10">Subunit R is required for both nuclease and ATPase activities, but not for modification.</text>
</comment>
<dbReference type="Pfam" id="PF11867">
    <property type="entry name" value="T1RH-like_C"/>
    <property type="match status" value="1"/>
</dbReference>
<dbReference type="PANTHER" id="PTHR30195">
    <property type="entry name" value="TYPE I SITE-SPECIFIC DEOXYRIBONUCLEASE PROTEIN SUBUNIT M AND R"/>
    <property type="match status" value="1"/>
</dbReference>
<dbReference type="GO" id="GO:0009035">
    <property type="term" value="F:type I site-specific deoxyribonuclease activity"/>
    <property type="evidence" value="ECO:0007669"/>
    <property type="project" value="UniProtKB-EC"/>
</dbReference>
<keyword evidence="13" id="KW-1185">Reference proteome</keyword>
<comment type="similarity">
    <text evidence="2 10">Belongs to the HsdR family.</text>
</comment>
<dbReference type="EMBL" id="CP041153">
    <property type="protein sequence ID" value="QDF76220.1"/>
    <property type="molecule type" value="Genomic_DNA"/>
</dbReference>
<dbReference type="InterPro" id="IPR004473">
    <property type="entry name" value="Restrct_endonuc_typeI_HsdR"/>
</dbReference>
<evidence type="ECO:0000256" key="8">
    <source>
        <dbReference type="ARBA" id="ARBA00022840"/>
    </source>
</evidence>
<evidence type="ECO:0000256" key="10">
    <source>
        <dbReference type="RuleBase" id="RU364115"/>
    </source>
</evidence>
<dbReference type="PANTHER" id="PTHR30195:SF15">
    <property type="entry name" value="TYPE I RESTRICTION ENZYME HINDI ENDONUCLEASE SUBUNIT"/>
    <property type="match status" value="1"/>
</dbReference>
<dbReference type="EC" id="3.1.21.3" evidence="10"/>
<protein>
    <recommendedName>
        <fullName evidence="10">Type I restriction enzyme endonuclease subunit</fullName>
        <shortName evidence="10">R protein</shortName>
        <ecNumber evidence="10">3.1.21.3</ecNumber>
    </recommendedName>
</protein>
<dbReference type="Pfam" id="PF22679">
    <property type="entry name" value="T1R_D3-like"/>
    <property type="match status" value="1"/>
</dbReference>
<dbReference type="InterPro" id="IPR027417">
    <property type="entry name" value="P-loop_NTPase"/>
</dbReference>
<evidence type="ECO:0000256" key="5">
    <source>
        <dbReference type="ARBA" id="ARBA00022747"/>
    </source>
</evidence>
<dbReference type="Proteomes" id="UP000318758">
    <property type="component" value="Chromosome"/>
</dbReference>
<gene>
    <name evidence="12" type="ORF">FGA12_14290</name>
</gene>
<name>A0ABX5WR46_9GAMM</name>
<evidence type="ECO:0000256" key="9">
    <source>
        <dbReference type="ARBA" id="ARBA00023125"/>
    </source>
</evidence>
<dbReference type="CDD" id="cd18800">
    <property type="entry name" value="SF2_C_EcoR124I-like"/>
    <property type="match status" value="1"/>
</dbReference>